<keyword evidence="2" id="KW-0812">Transmembrane</keyword>
<feature type="domain" description="Sarcoglycan alpha/epsilon second" evidence="3">
    <location>
        <begin position="528"/>
        <end position="628"/>
    </location>
</feature>
<keyword evidence="5" id="KW-1185">Reference proteome</keyword>
<organism evidence="4 5">
    <name type="scientific">Liparis tanakae</name>
    <name type="common">Tanaka's snailfish</name>
    <dbReference type="NCBI Taxonomy" id="230148"/>
    <lineage>
        <taxon>Eukaryota</taxon>
        <taxon>Metazoa</taxon>
        <taxon>Chordata</taxon>
        <taxon>Craniata</taxon>
        <taxon>Vertebrata</taxon>
        <taxon>Euteleostomi</taxon>
        <taxon>Actinopterygii</taxon>
        <taxon>Neopterygii</taxon>
        <taxon>Teleostei</taxon>
        <taxon>Neoteleostei</taxon>
        <taxon>Acanthomorphata</taxon>
        <taxon>Eupercaria</taxon>
        <taxon>Perciformes</taxon>
        <taxon>Cottioidei</taxon>
        <taxon>Cottales</taxon>
        <taxon>Liparidae</taxon>
        <taxon>Liparis</taxon>
    </lineage>
</organism>
<evidence type="ECO:0000256" key="1">
    <source>
        <dbReference type="SAM" id="MobiDB-lite"/>
    </source>
</evidence>
<name>A0A4Z2J3F8_9TELE</name>
<sequence>MLSVALPAASKGQRVLAQIKGRKTMGILHDATSQPDPSQSVRGDKERKGKKREREKECREEQNKGSSVNPKQKCYILRQCERRQTDRQTDRQTADLPGGGRVLLRRQPGDLRTAGLGFIAVIHLFFLLVHLASSKVLPHRAVGTDIHRVAARLVFSERPVLFVRSIPGHRAALWRALLLSSGVSVLHRDVDVTLQCCAVGALGPVVFLGFDLNACVGHCFFSLLTWLSCDGGVILALGPLGGPSRPIGLLISSSGLPAAKAQTLFVIIFEFNTPTLALTPREGSGGVEERRWRLFRSSAARSNTALSWLTVGDTASQASRLSRDSVLPLKRAITLPALGRERRTDLSAFLAHSSPSASAGDVVCICWNMFLIRCTLEPYLRPRGPSCRSPLAALSLTGFRACIPASYAFLCGDGLLSVEPEPVLLDVDSVFIMVSQASQRMLSDGMSPFSTARCQIGTLHQQPIQERGGARTRPADGEKQKQQIVLKACLHPLQPPSNATEKIYAINGRSYDTAKRIMVIKATAEKTLPYQAEFFIKLREIEKVLPSSVQGEIKQDLQKLWDTEALEIVNITNALDRGGRVPLPLAGHFEGVYVKVASERYFSGCLMKVQTEEYRKQCSAGDKVKVKVPGGCNFCNIPSNCITWCNTELFDLTRWKPAPPAPAMGSGILEDGGDFSPLESPPSRDFFPDYIVTVIVPLILAIILCLLLAYIMFGRREGVIQLYHHHTIHGNADELRNMAAERGVLPPRSTLPMFNCRTGGGASPLQSDSIPLILAQHDPYSDTLPRI</sequence>
<keyword evidence="2" id="KW-1133">Transmembrane helix</keyword>
<evidence type="ECO:0000259" key="3">
    <source>
        <dbReference type="Pfam" id="PF20989"/>
    </source>
</evidence>
<dbReference type="InterPro" id="IPR008908">
    <property type="entry name" value="Sarcoglycan_alpha/epsilon"/>
</dbReference>
<dbReference type="PANTHER" id="PTHR10132">
    <property type="entry name" value="ALPHA-/EPSILON-SARCOGLYCAN FAMILY MEMBER"/>
    <property type="match status" value="1"/>
</dbReference>
<comment type="caution">
    <text evidence="4">The sequence shown here is derived from an EMBL/GenBank/DDBJ whole genome shotgun (WGS) entry which is preliminary data.</text>
</comment>
<feature type="region of interest" description="Disordered" evidence="1">
    <location>
        <begin position="26"/>
        <end position="70"/>
    </location>
</feature>
<keyword evidence="2" id="KW-0472">Membrane</keyword>
<evidence type="ECO:0000256" key="2">
    <source>
        <dbReference type="SAM" id="Phobius"/>
    </source>
</evidence>
<dbReference type="Pfam" id="PF20989">
    <property type="entry name" value="Sarcoglycan_2_C"/>
    <property type="match status" value="1"/>
</dbReference>
<dbReference type="InterPro" id="IPR048347">
    <property type="entry name" value="Sarcoglycan_C"/>
</dbReference>
<dbReference type="EMBL" id="SRLO01000024">
    <property type="protein sequence ID" value="TNN84875.1"/>
    <property type="molecule type" value="Genomic_DNA"/>
</dbReference>
<dbReference type="AlphaFoldDB" id="A0A4Z2J3F8"/>
<protein>
    <submittedName>
        <fullName evidence="4">Epsilon-sarcoglycan</fullName>
    </submittedName>
</protein>
<evidence type="ECO:0000313" key="4">
    <source>
        <dbReference type="EMBL" id="TNN84875.1"/>
    </source>
</evidence>
<evidence type="ECO:0000313" key="5">
    <source>
        <dbReference type="Proteomes" id="UP000314294"/>
    </source>
</evidence>
<feature type="transmembrane region" description="Helical" evidence="2">
    <location>
        <begin position="690"/>
        <end position="713"/>
    </location>
</feature>
<gene>
    <name evidence="4" type="primary">Sgce</name>
    <name evidence="4" type="ORF">EYF80_004920</name>
</gene>
<dbReference type="OrthoDB" id="10019906at2759"/>
<dbReference type="Proteomes" id="UP000314294">
    <property type="component" value="Unassembled WGS sequence"/>
</dbReference>
<dbReference type="PANTHER" id="PTHR10132:SF16">
    <property type="entry name" value="ALPHA-SARCOGLYCAN"/>
    <property type="match status" value="1"/>
</dbReference>
<reference evidence="4 5" key="1">
    <citation type="submission" date="2019-03" db="EMBL/GenBank/DDBJ databases">
        <title>First draft genome of Liparis tanakae, snailfish: a comprehensive survey of snailfish specific genes.</title>
        <authorList>
            <person name="Kim W."/>
            <person name="Song I."/>
            <person name="Jeong J.-H."/>
            <person name="Kim D."/>
            <person name="Kim S."/>
            <person name="Ryu S."/>
            <person name="Song J.Y."/>
            <person name="Lee S.K."/>
        </authorList>
    </citation>
    <scope>NUCLEOTIDE SEQUENCE [LARGE SCALE GENOMIC DNA]</scope>
    <source>
        <tissue evidence="4">Muscle</tissue>
    </source>
</reference>
<accession>A0A4Z2J3F8</accession>
<feature type="compositionally biased region" description="Basic and acidic residues" evidence="1">
    <location>
        <begin position="42"/>
        <end position="63"/>
    </location>
</feature>
<proteinExistence type="predicted"/>
<dbReference type="GO" id="GO:0016012">
    <property type="term" value="C:sarcoglycan complex"/>
    <property type="evidence" value="ECO:0007669"/>
    <property type="project" value="InterPro"/>
</dbReference>
<feature type="compositionally biased region" description="Polar residues" evidence="1">
    <location>
        <begin position="31"/>
        <end position="41"/>
    </location>
</feature>